<evidence type="ECO:0008006" key="6">
    <source>
        <dbReference type="Google" id="ProtNLM"/>
    </source>
</evidence>
<feature type="region of interest" description="Disordered" evidence="1">
    <location>
        <begin position="207"/>
        <end position="269"/>
    </location>
</feature>
<feature type="transmembrane region" description="Helical" evidence="2">
    <location>
        <begin position="281"/>
        <end position="302"/>
    </location>
</feature>
<feature type="compositionally biased region" description="Polar residues" evidence="1">
    <location>
        <begin position="257"/>
        <end position="269"/>
    </location>
</feature>
<evidence type="ECO:0000256" key="1">
    <source>
        <dbReference type="SAM" id="MobiDB-lite"/>
    </source>
</evidence>
<feature type="compositionally biased region" description="Basic and acidic residues" evidence="1">
    <location>
        <begin position="451"/>
        <end position="478"/>
    </location>
</feature>
<feature type="chain" id="PRO_5019075343" description="Pilus assembly protein FimV" evidence="3">
    <location>
        <begin position="22"/>
        <end position="594"/>
    </location>
</feature>
<dbReference type="Pfam" id="PF14559">
    <property type="entry name" value="TPR_19"/>
    <property type="match status" value="1"/>
</dbReference>
<feature type="region of interest" description="Disordered" evidence="1">
    <location>
        <begin position="400"/>
        <end position="539"/>
    </location>
</feature>
<feature type="compositionally biased region" description="Low complexity" evidence="1">
    <location>
        <begin position="98"/>
        <end position="130"/>
    </location>
</feature>
<comment type="caution">
    <text evidence="4">The sequence shown here is derived from an EMBL/GenBank/DDBJ whole genome shotgun (WGS) entry which is preliminary data.</text>
</comment>
<feature type="compositionally biased region" description="Low complexity" evidence="1">
    <location>
        <begin position="329"/>
        <end position="345"/>
    </location>
</feature>
<feature type="signal peptide" evidence="3">
    <location>
        <begin position="1"/>
        <end position="21"/>
    </location>
</feature>
<dbReference type="NCBIfam" id="TIGR03504">
    <property type="entry name" value="FimV_Cterm"/>
    <property type="match status" value="1"/>
</dbReference>
<keyword evidence="2" id="KW-1133">Transmembrane helix</keyword>
<dbReference type="InterPro" id="IPR020011">
    <property type="entry name" value="FimV_C"/>
</dbReference>
<organism evidence="4 5">
    <name type="scientific">Pseudidiomarina insulisalsae</name>
    <dbReference type="NCBI Taxonomy" id="575789"/>
    <lineage>
        <taxon>Bacteria</taxon>
        <taxon>Pseudomonadati</taxon>
        <taxon>Pseudomonadota</taxon>
        <taxon>Gammaproteobacteria</taxon>
        <taxon>Alteromonadales</taxon>
        <taxon>Idiomarinaceae</taxon>
        <taxon>Pseudidiomarina</taxon>
    </lineage>
</organism>
<evidence type="ECO:0000313" key="5">
    <source>
        <dbReference type="Proteomes" id="UP000288259"/>
    </source>
</evidence>
<dbReference type="InterPro" id="IPR038440">
    <property type="entry name" value="FimV_C_sf"/>
</dbReference>
<protein>
    <recommendedName>
        <fullName evidence="6">Pilus assembly protein FimV</fullName>
    </recommendedName>
</protein>
<sequence>MTRIILAATLAILVAYSGAVAAQQGARASRWQPERFGPIVKTDTMWSIAGYYGRQQGVSLYEMMDQIVAANPEAFRDNRPDFMYTGFFLDIPEVGEPTTTAQQPAAAVATPRETATTETERQPAAPAPTEDAVGTEVENEIAISVSELQALRGQLSSSIDLIENLQGENQELQQRLAAVTRELTELRARANAEQQASAEMELMAQELNSAESSAETVAESPDVRNPGQPDAAAESSAADETAADETAADETVASEPVITQPQTRQSPARSQSWLDWVLKPLHLTVLGGLLVIILGLLAYALYIRRVNREIENGDTATAADAATAAAVTETTAQETPEADETTQQQDDWRSEGATEGQVEVTDVDLDEYLREREDGGEADELSAAEDADEVTKEVDALLAMEFDSPEPEPEAAEPAEDVAEYRMPEPQPKSSEEKAADDELEQALDSFGGLRLDESATESEPKAAEDQELNEKQAKAVETDDVISEEDYLTIESLMEEAEAQASEEPEDPYDKDKLSEALGGDDGEAKEYDLSSEDLLDESKSPAAKLDLAQVYIDMGELDDARTLLESIAGSGDEEAERDAAELLQKLAEQGGR</sequence>
<name>A0A432YM55_9GAMM</name>
<feature type="compositionally biased region" description="Low complexity" evidence="1">
    <location>
        <begin position="209"/>
        <end position="220"/>
    </location>
</feature>
<keyword evidence="2" id="KW-0472">Membrane</keyword>
<gene>
    <name evidence="4" type="ORF">CWI71_06110</name>
</gene>
<keyword evidence="5" id="KW-1185">Reference proteome</keyword>
<keyword evidence="3" id="KW-0732">Signal</keyword>
<feature type="region of interest" description="Disordered" evidence="1">
    <location>
        <begin position="329"/>
        <end position="366"/>
    </location>
</feature>
<evidence type="ECO:0000313" key="4">
    <source>
        <dbReference type="EMBL" id="RUO61925.1"/>
    </source>
</evidence>
<dbReference type="RefSeq" id="WP_126754385.1">
    <property type="nucleotide sequence ID" value="NZ_PIPY01000005.1"/>
</dbReference>
<evidence type="ECO:0000256" key="2">
    <source>
        <dbReference type="SAM" id="Phobius"/>
    </source>
</evidence>
<feature type="compositionally biased region" description="Low complexity" evidence="1">
    <location>
        <begin position="230"/>
        <end position="240"/>
    </location>
</feature>
<dbReference type="AlphaFoldDB" id="A0A432YM55"/>
<feature type="region of interest" description="Disordered" evidence="1">
    <location>
        <begin position="98"/>
        <end position="133"/>
    </location>
</feature>
<dbReference type="Proteomes" id="UP000288259">
    <property type="component" value="Unassembled WGS sequence"/>
</dbReference>
<dbReference type="EMBL" id="PIPY01000005">
    <property type="protein sequence ID" value="RUO61925.1"/>
    <property type="molecule type" value="Genomic_DNA"/>
</dbReference>
<feature type="compositionally biased region" description="Acidic residues" evidence="1">
    <location>
        <begin position="479"/>
        <end position="508"/>
    </location>
</feature>
<evidence type="ECO:0000256" key="3">
    <source>
        <dbReference type="SAM" id="SignalP"/>
    </source>
</evidence>
<proteinExistence type="predicted"/>
<reference evidence="5" key="1">
    <citation type="journal article" date="2018" name="Front. Microbiol.">
        <title>Genome-Based Analysis Reveals the Taxonomy and Diversity of the Family Idiomarinaceae.</title>
        <authorList>
            <person name="Liu Y."/>
            <person name="Lai Q."/>
            <person name="Shao Z."/>
        </authorList>
    </citation>
    <scope>NUCLEOTIDE SEQUENCE [LARGE SCALE GENOMIC DNA]</scope>
    <source>
        <strain evidence="5">CVS-6</strain>
    </source>
</reference>
<dbReference type="OrthoDB" id="5298707at2"/>
<accession>A0A432YM55</accession>
<keyword evidence="2" id="KW-0812">Transmembrane</keyword>
<dbReference type="Gene3D" id="1.20.58.2200">
    <property type="match status" value="1"/>
</dbReference>
<feature type="compositionally biased region" description="Acidic residues" evidence="1">
    <location>
        <begin position="403"/>
        <end position="418"/>
    </location>
</feature>